<organism evidence="12">
    <name type="scientific">Blastobotrys adeninivorans</name>
    <name type="common">Yeast</name>
    <name type="synonym">Arxula adeninivorans</name>
    <dbReference type="NCBI Taxonomy" id="409370"/>
    <lineage>
        <taxon>Eukaryota</taxon>
        <taxon>Fungi</taxon>
        <taxon>Dikarya</taxon>
        <taxon>Ascomycota</taxon>
        <taxon>Saccharomycotina</taxon>
        <taxon>Dipodascomycetes</taxon>
        <taxon>Dipodascales</taxon>
        <taxon>Trichomonascaceae</taxon>
        <taxon>Blastobotrys</taxon>
    </lineage>
</organism>
<dbReference type="PANTHER" id="PTHR12924">
    <property type="entry name" value="TRANSLOCON-ASSOCIATED PROTEIN, ALPHA SUBUNIT"/>
    <property type="match status" value="1"/>
</dbReference>
<feature type="signal peptide" evidence="11">
    <location>
        <begin position="1"/>
        <end position="17"/>
    </location>
</feature>
<evidence type="ECO:0000256" key="2">
    <source>
        <dbReference type="ARBA" id="ARBA00022692"/>
    </source>
</evidence>
<sequence length="248" mass="26372">MKLNNLLWLAGITSAVAQEGDAQTPLSQTVALDNLRVEVTFPEYHQDKNGVQVADLVNGVDTELDIQVTNNEASEIVLGGIGGSVLEKPAKGAKEPKVFVNLTTATLGPLTIKPGATESIRHQLTGLNLAPYDFDLALVLLAQYQEQLAAIQVGPLPVSIYDPPISSLDPRLLLIELILVATVGAVGYFGVYKLLLPYLGVAPAPKKKAKKSGSSTPTSGASSGVNANGKGYDESWIPEHHLRMKKKN</sequence>
<feature type="transmembrane region" description="Helical" evidence="10">
    <location>
        <begin position="172"/>
        <end position="201"/>
    </location>
</feature>
<name>A0A060T9V6_BLAAD</name>
<dbReference type="EMBL" id="HG937694">
    <property type="protein sequence ID" value="CDP37708.1"/>
    <property type="molecule type" value="Genomic_DNA"/>
</dbReference>
<dbReference type="PhylomeDB" id="A0A060T9V6"/>
<keyword evidence="4" id="KW-0256">Endoplasmic reticulum</keyword>
<keyword evidence="5 10" id="KW-1133">Transmembrane helix</keyword>
<evidence type="ECO:0000256" key="8">
    <source>
        <dbReference type="ARBA" id="ARBA00038311"/>
    </source>
</evidence>
<evidence type="ECO:0000256" key="3">
    <source>
        <dbReference type="ARBA" id="ARBA00022729"/>
    </source>
</evidence>
<accession>A0A060T9V6</accession>
<evidence type="ECO:0000256" key="7">
    <source>
        <dbReference type="ARBA" id="ARBA00037565"/>
    </source>
</evidence>
<feature type="compositionally biased region" description="Low complexity" evidence="9">
    <location>
        <begin position="212"/>
        <end position="224"/>
    </location>
</feature>
<keyword evidence="3 11" id="KW-0732">Signal</keyword>
<keyword evidence="6 10" id="KW-0472">Membrane</keyword>
<evidence type="ECO:0000256" key="6">
    <source>
        <dbReference type="ARBA" id="ARBA00023136"/>
    </source>
</evidence>
<feature type="region of interest" description="Disordered" evidence="9">
    <location>
        <begin position="206"/>
        <end position="248"/>
    </location>
</feature>
<dbReference type="GO" id="GO:0005789">
    <property type="term" value="C:endoplasmic reticulum membrane"/>
    <property type="evidence" value="ECO:0007669"/>
    <property type="project" value="UniProtKB-SubCell"/>
</dbReference>
<comment type="similarity">
    <text evidence="8">Belongs to the IRC22 family.</text>
</comment>
<gene>
    <name evidence="12" type="ORF">GNLVRS02_ARAD1D17644g</name>
</gene>
<comment type="function">
    <text evidence="7">Is probably involved in a pathway contributing to genomic integrity.</text>
</comment>
<comment type="subcellular location">
    <subcellularLocation>
        <location evidence="1">Endoplasmic reticulum membrane</location>
        <topology evidence="1">Single-pass type I membrane protein</topology>
    </subcellularLocation>
</comment>
<evidence type="ECO:0000256" key="11">
    <source>
        <dbReference type="SAM" id="SignalP"/>
    </source>
</evidence>
<dbReference type="PANTHER" id="PTHR12924:SF0">
    <property type="entry name" value="TRANSLOCON-ASSOCIATED PROTEIN SUBUNIT ALPHA"/>
    <property type="match status" value="1"/>
</dbReference>
<dbReference type="AlphaFoldDB" id="A0A060T9V6"/>
<reference evidence="12" key="1">
    <citation type="submission" date="2014-02" db="EMBL/GenBank/DDBJ databases">
        <authorList>
            <person name="Genoscope - CEA"/>
        </authorList>
    </citation>
    <scope>NUCLEOTIDE SEQUENCE</scope>
    <source>
        <strain evidence="12">LS3</strain>
    </source>
</reference>
<feature type="chain" id="PRO_5001588109" evidence="11">
    <location>
        <begin position="18"/>
        <end position="248"/>
    </location>
</feature>
<protein>
    <submittedName>
        <fullName evidence="12">ARAD1D17644p</fullName>
    </submittedName>
</protein>
<reference evidence="12" key="2">
    <citation type="submission" date="2014-06" db="EMBL/GenBank/DDBJ databases">
        <title>The complete genome of Blastobotrys (Arxula) adeninivorans LS3 - a yeast of biotechnological interest.</title>
        <authorList>
            <person name="Kunze G."/>
            <person name="Gaillardin C."/>
            <person name="Czernicka M."/>
            <person name="Durrens P."/>
            <person name="Martin T."/>
            <person name="Boer E."/>
            <person name="Gabaldon T."/>
            <person name="Cruz J."/>
            <person name="Talla E."/>
            <person name="Marck C."/>
            <person name="Goffeau A."/>
            <person name="Barbe V."/>
            <person name="Baret P."/>
            <person name="Baronian K."/>
            <person name="Beier S."/>
            <person name="Bleykasten C."/>
            <person name="Bode R."/>
            <person name="Casaregola S."/>
            <person name="Despons L."/>
            <person name="Fairhead C."/>
            <person name="Giersberg M."/>
            <person name="Gierski P."/>
            <person name="Hahnel U."/>
            <person name="Hartmann A."/>
            <person name="Jankowska D."/>
            <person name="Jubin C."/>
            <person name="Jung P."/>
            <person name="Lafontaine I."/>
            <person name="Leh-Louis V."/>
            <person name="Lemaire M."/>
            <person name="Marcet-Houben M."/>
            <person name="Mascher M."/>
            <person name="Morel G."/>
            <person name="Richard G.-F."/>
            <person name="Riechen J."/>
            <person name="Sacerdot C."/>
            <person name="Sarkar A."/>
            <person name="Savel G."/>
            <person name="Schacherer J."/>
            <person name="Sherman D."/>
            <person name="Straub M.-L."/>
            <person name="Stein N."/>
            <person name="Thierry A."/>
            <person name="Trautwein-Schult A."/>
            <person name="Westhof E."/>
            <person name="Worch S."/>
            <person name="Dujon B."/>
            <person name="Souciet J.-L."/>
            <person name="Wincker P."/>
            <person name="Scholz U."/>
            <person name="Neuveglise N."/>
        </authorList>
    </citation>
    <scope>NUCLEOTIDE SEQUENCE</scope>
    <source>
        <strain evidence="12">LS3</strain>
    </source>
</reference>
<dbReference type="Pfam" id="PF03896">
    <property type="entry name" value="TRAP_alpha"/>
    <property type="match status" value="1"/>
</dbReference>
<evidence type="ECO:0000256" key="10">
    <source>
        <dbReference type="SAM" id="Phobius"/>
    </source>
</evidence>
<evidence type="ECO:0000313" key="12">
    <source>
        <dbReference type="EMBL" id="CDP37708.1"/>
    </source>
</evidence>
<evidence type="ECO:0000256" key="9">
    <source>
        <dbReference type="SAM" id="MobiDB-lite"/>
    </source>
</evidence>
<proteinExistence type="inferred from homology"/>
<keyword evidence="2 10" id="KW-0812">Transmembrane</keyword>
<dbReference type="InterPro" id="IPR005595">
    <property type="entry name" value="TRAP_alpha"/>
</dbReference>
<evidence type="ECO:0000256" key="4">
    <source>
        <dbReference type="ARBA" id="ARBA00022824"/>
    </source>
</evidence>
<evidence type="ECO:0000256" key="5">
    <source>
        <dbReference type="ARBA" id="ARBA00022989"/>
    </source>
</evidence>
<evidence type="ECO:0000256" key="1">
    <source>
        <dbReference type="ARBA" id="ARBA00004115"/>
    </source>
</evidence>
<feature type="compositionally biased region" description="Basic and acidic residues" evidence="9">
    <location>
        <begin position="231"/>
        <end position="241"/>
    </location>
</feature>